<dbReference type="Pfam" id="PF20750">
    <property type="entry name" value="PAP_NTPase"/>
    <property type="match status" value="1"/>
</dbReference>
<dbReference type="InterPro" id="IPR043519">
    <property type="entry name" value="NT_sf"/>
</dbReference>
<dbReference type="Gene3D" id="3.30.460.10">
    <property type="entry name" value="Beta Polymerase, domain 2"/>
    <property type="match status" value="1"/>
</dbReference>
<name>A0A7J0DHH0_9ERIC</name>
<feature type="transmembrane region" description="Helical" evidence="13">
    <location>
        <begin position="128"/>
        <end position="151"/>
    </location>
</feature>
<comment type="subcellular location">
    <subcellularLocation>
        <location evidence="3">Nucleus</location>
    </subcellularLocation>
</comment>
<evidence type="ECO:0000313" key="16">
    <source>
        <dbReference type="EMBL" id="GFS35185.1"/>
    </source>
</evidence>
<evidence type="ECO:0000256" key="4">
    <source>
        <dbReference type="ARBA" id="ARBA00010912"/>
    </source>
</evidence>
<evidence type="ECO:0000256" key="11">
    <source>
        <dbReference type="ARBA" id="ARBA00022842"/>
    </source>
</evidence>
<keyword evidence="9" id="KW-0547">Nucleotide-binding</keyword>
<keyword evidence="10" id="KW-0067">ATP-binding</keyword>
<evidence type="ECO:0000256" key="3">
    <source>
        <dbReference type="ARBA" id="ARBA00004123"/>
    </source>
</evidence>
<dbReference type="AlphaFoldDB" id="A0A7J0DHH0"/>
<dbReference type="Pfam" id="PF04928">
    <property type="entry name" value="PAP_central"/>
    <property type="match status" value="1"/>
</dbReference>
<feature type="transmembrane region" description="Helical" evidence="13">
    <location>
        <begin position="171"/>
        <end position="192"/>
    </location>
</feature>
<dbReference type="Proteomes" id="UP000585474">
    <property type="component" value="Unassembled WGS sequence"/>
</dbReference>
<evidence type="ECO:0000256" key="5">
    <source>
        <dbReference type="ARBA" id="ARBA00012388"/>
    </source>
</evidence>
<keyword evidence="17" id="KW-1185">Reference proteome</keyword>
<dbReference type="SUPFAM" id="SSF81301">
    <property type="entry name" value="Nucleotidyltransferase"/>
    <property type="match status" value="1"/>
</dbReference>
<gene>
    <name evidence="16" type="ORF">Acr_00g0038270</name>
</gene>
<keyword evidence="6" id="KW-0507">mRNA processing</keyword>
<keyword evidence="13" id="KW-0812">Transmembrane</keyword>
<evidence type="ECO:0000256" key="2">
    <source>
        <dbReference type="ARBA" id="ARBA00001946"/>
    </source>
</evidence>
<evidence type="ECO:0000259" key="14">
    <source>
        <dbReference type="Pfam" id="PF04928"/>
    </source>
</evidence>
<evidence type="ECO:0000256" key="10">
    <source>
        <dbReference type="ARBA" id="ARBA00022840"/>
    </source>
</evidence>
<comment type="caution">
    <text evidence="16">The sequence shown here is derived from an EMBL/GenBank/DDBJ whole genome shotgun (WGS) entry which is preliminary data.</text>
</comment>
<dbReference type="GO" id="GO:0006397">
    <property type="term" value="P:mRNA processing"/>
    <property type="evidence" value="ECO:0007669"/>
    <property type="project" value="UniProtKB-KW"/>
</dbReference>
<organism evidence="16 17">
    <name type="scientific">Actinidia rufa</name>
    <dbReference type="NCBI Taxonomy" id="165716"/>
    <lineage>
        <taxon>Eukaryota</taxon>
        <taxon>Viridiplantae</taxon>
        <taxon>Streptophyta</taxon>
        <taxon>Embryophyta</taxon>
        <taxon>Tracheophyta</taxon>
        <taxon>Spermatophyta</taxon>
        <taxon>Magnoliopsida</taxon>
        <taxon>eudicotyledons</taxon>
        <taxon>Gunneridae</taxon>
        <taxon>Pentapetalae</taxon>
        <taxon>asterids</taxon>
        <taxon>Ericales</taxon>
        <taxon>Actinidiaceae</taxon>
        <taxon>Actinidia</taxon>
    </lineage>
</organism>
<comment type="cofactor">
    <cofactor evidence="1">
        <name>Mn(2+)</name>
        <dbReference type="ChEBI" id="CHEBI:29035"/>
    </cofactor>
</comment>
<dbReference type="GO" id="GO:0003723">
    <property type="term" value="F:RNA binding"/>
    <property type="evidence" value="ECO:0007669"/>
    <property type="project" value="InterPro"/>
</dbReference>
<dbReference type="SUPFAM" id="SSF55003">
    <property type="entry name" value="PAP/Archaeal CCA-adding enzyme, C-terminal domain"/>
    <property type="match status" value="1"/>
</dbReference>
<keyword evidence="8" id="KW-0479">Metal-binding</keyword>
<dbReference type="GO" id="GO:0046872">
    <property type="term" value="F:metal ion binding"/>
    <property type="evidence" value="ECO:0007669"/>
    <property type="project" value="UniProtKB-KW"/>
</dbReference>
<proteinExistence type="inferred from homology"/>
<comment type="cofactor">
    <cofactor evidence="2">
        <name>Mg(2+)</name>
        <dbReference type="ChEBI" id="CHEBI:18420"/>
    </cofactor>
</comment>
<evidence type="ECO:0000256" key="9">
    <source>
        <dbReference type="ARBA" id="ARBA00022741"/>
    </source>
</evidence>
<feature type="transmembrane region" description="Helical" evidence="13">
    <location>
        <begin position="286"/>
        <end position="304"/>
    </location>
</feature>
<dbReference type="GO" id="GO:0005524">
    <property type="term" value="F:ATP binding"/>
    <property type="evidence" value="ECO:0007669"/>
    <property type="project" value="UniProtKB-KW"/>
</dbReference>
<keyword evidence="13" id="KW-1133">Transmembrane helix</keyword>
<dbReference type="GO" id="GO:0031123">
    <property type="term" value="P:RNA 3'-end processing"/>
    <property type="evidence" value="ECO:0007669"/>
    <property type="project" value="InterPro"/>
</dbReference>
<reference evidence="17" key="1">
    <citation type="submission" date="2019-07" db="EMBL/GenBank/DDBJ databases">
        <title>De Novo Assembly of kiwifruit Actinidia rufa.</title>
        <authorList>
            <person name="Sugita-Konishi S."/>
            <person name="Sato K."/>
            <person name="Mori E."/>
            <person name="Abe Y."/>
            <person name="Kisaki G."/>
            <person name="Hamano K."/>
            <person name="Suezawa K."/>
            <person name="Otani M."/>
            <person name="Fukuda T."/>
            <person name="Manabe T."/>
            <person name="Gomi K."/>
            <person name="Tabuchi M."/>
            <person name="Akimitsu K."/>
            <person name="Kataoka I."/>
        </authorList>
    </citation>
    <scope>NUCLEOTIDE SEQUENCE [LARGE SCALE GENOMIC DNA]</scope>
    <source>
        <strain evidence="17">cv. Fuchu</strain>
    </source>
</reference>
<keyword evidence="13" id="KW-0472">Membrane</keyword>
<evidence type="ECO:0000256" key="12">
    <source>
        <dbReference type="ARBA" id="ARBA00023242"/>
    </source>
</evidence>
<dbReference type="InterPro" id="IPR048840">
    <property type="entry name" value="PolA_pol_NTPase"/>
</dbReference>
<evidence type="ECO:0000256" key="13">
    <source>
        <dbReference type="SAM" id="Phobius"/>
    </source>
</evidence>
<dbReference type="Gene3D" id="1.10.1410.10">
    <property type="match status" value="1"/>
</dbReference>
<evidence type="ECO:0000256" key="8">
    <source>
        <dbReference type="ARBA" id="ARBA00022723"/>
    </source>
</evidence>
<evidence type="ECO:0000256" key="6">
    <source>
        <dbReference type="ARBA" id="ARBA00022664"/>
    </source>
</evidence>
<evidence type="ECO:0000256" key="7">
    <source>
        <dbReference type="ARBA" id="ARBA00022679"/>
    </source>
</evidence>
<dbReference type="GO" id="GO:0005634">
    <property type="term" value="C:nucleus"/>
    <property type="evidence" value="ECO:0007669"/>
    <property type="project" value="UniProtKB-SubCell"/>
</dbReference>
<dbReference type="InterPro" id="IPR007012">
    <property type="entry name" value="PolA_pol_cen_dom"/>
</dbReference>
<dbReference type="Gene3D" id="3.30.70.590">
    <property type="entry name" value="Poly(A) polymerase predicted RNA binding domain"/>
    <property type="match status" value="1"/>
</dbReference>
<dbReference type="OrthoDB" id="412748at2759"/>
<evidence type="ECO:0000313" key="17">
    <source>
        <dbReference type="Proteomes" id="UP000585474"/>
    </source>
</evidence>
<dbReference type="PANTHER" id="PTHR10682:SF33">
    <property type="entry name" value="NUCLEAR POLY(A) POLYMERASE 3"/>
    <property type="match status" value="1"/>
</dbReference>
<dbReference type="InterPro" id="IPR011068">
    <property type="entry name" value="NuclTrfase_I-like_C"/>
</dbReference>
<evidence type="ECO:0000259" key="15">
    <source>
        <dbReference type="Pfam" id="PF20750"/>
    </source>
</evidence>
<comment type="similarity">
    <text evidence="4">Belongs to the poly(A) polymerase family.</text>
</comment>
<dbReference type="GO" id="GO:1990817">
    <property type="term" value="F:poly(A) RNA polymerase activity"/>
    <property type="evidence" value="ECO:0007669"/>
    <property type="project" value="UniProtKB-EC"/>
</dbReference>
<keyword evidence="7" id="KW-0808">Transferase</keyword>
<dbReference type="EC" id="2.7.7.19" evidence="5"/>
<feature type="domain" description="Poly(A) polymerase nucleotidyltransferase" evidence="15">
    <location>
        <begin position="72"/>
        <end position="282"/>
    </location>
</feature>
<sequence length="568" mass="64024">MAYANHNQGVLVPYHQLIDPRSLSPSLTFIPGPPIGLINPRIRPVVHQLVPANVVSPFGFVLNPDVLVRLEETRSRSLLQFMEDEGVVPSSEEEITRKNVIEKLKQIVMEWIKKVACQRCLREHLITAASATVLTFGSYGLGAFCLMLEHSPLSGITTLSAYLNSFEASDIAMLFIIQSRILMLYVLVLVLLPWRRIFFIILHSILNSRPDVSEFHCIKDAKVPLMRFKLDGISIDLPYAQLKVMSVPENVDILNPYFLRGIDETSWRSLSGVHANKCILQLLPNIELLGFLGGVHLAVLVAYVCQSHPNASLSGLITSFFNTFAFWNWPRSVMLQDGTLPIPPSAAEIRSLMPIRLPCRPREYCHSNITESTFYKIRAEFIRGNALTKDVLRPDYAWTRLFEHFPYTKTYTRFIKICLSVSDQDELGEWVGWVKSRFRSLLVKVEELQGFCDPNPSQYADVNVADPNIVFYWGLNPGMTGFLDIRSVKKDFVKNITNGSPGPTGKITLSIVQASQLPKNARFESESSNGSDYLPSNIGYVTTNARCLAVQEYKDCRSHDFGGGEEKF</sequence>
<dbReference type="FunFam" id="3.30.70.590:FF:000005">
    <property type="entry name" value="Nuclear poly(A) polymerase 3"/>
    <property type="match status" value="1"/>
</dbReference>
<dbReference type="PANTHER" id="PTHR10682">
    <property type="entry name" value="POLY A POLYMERASE"/>
    <property type="match status" value="1"/>
</dbReference>
<dbReference type="EMBL" id="BJWL01000224">
    <property type="protein sequence ID" value="GFS35185.1"/>
    <property type="molecule type" value="Genomic_DNA"/>
</dbReference>
<protein>
    <recommendedName>
        <fullName evidence="5">polynucleotide adenylyltransferase</fullName>
        <ecNumber evidence="5">2.7.7.19</ecNumber>
    </recommendedName>
</protein>
<dbReference type="SUPFAM" id="SSF81631">
    <property type="entry name" value="PAP/OAS1 substrate-binding domain"/>
    <property type="match status" value="1"/>
</dbReference>
<accession>A0A7J0DHH0</accession>
<keyword evidence="11" id="KW-0460">Magnesium</keyword>
<evidence type="ECO:0000256" key="1">
    <source>
        <dbReference type="ARBA" id="ARBA00001936"/>
    </source>
</evidence>
<keyword evidence="12" id="KW-0539">Nucleus</keyword>
<feature type="domain" description="Poly(A) polymerase central" evidence="14">
    <location>
        <begin position="288"/>
        <end position="403"/>
    </location>
</feature>